<feature type="compositionally biased region" description="Polar residues" evidence="1">
    <location>
        <begin position="23"/>
        <end position="40"/>
    </location>
</feature>
<reference evidence="3 4" key="1">
    <citation type="submission" date="2024-02" db="EMBL/GenBank/DDBJ databases">
        <title>Chromosome-scale genome assembly of the rough periwinkle Littorina saxatilis.</title>
        <authorList>
            <person name="De Jode A."/>
            <person name="Faria R."/>
            <person name="Formenti G."/>
            <person name="Sims Y."/>
            <person name="Smith T.P."/>
            <person name="Tracey A."/>
            <person name="Wood J.M.D."/>
            <person name="Zagrodzka Z.B."/>
            <person name="Johannesson K."/>
            <person name="Butlin R.K."/>
            <person name="Leder E.H."/>
        </authorList>
    </citation>
    <scope>NUCLEOTIDE SEQUENCE [LARGE SCALE GENOMIC DNA]</scope>
    <source>
        <strain evidence="3">Snail1</strain>
        <tissue evidence="3">Muscle</tissue>
    </source>
</reference>
<comment type="caution">
    <text evidence="3">The sequence shown here is derived from an EMBL/GenBank/DDBJ whole genome shotgun (WGS) entry which is preliminary data.</text>
</comment>
<keyword evidence="2" id="KW-0472">Membrane</keyword>
<feature type="region of interest" description="Disordered" evidence="1">
    <location>
        <begin position="21"/>
        <end position="43"/>
    </location>
</feature>
<protein>
    <submittedName>
        <fullName evidence="3">Uncharacterized protein</fullName>
    </submittedName>
</protein>
<dbReference type="AlphaFoldDB" id="A0AAN9GED5"/>
<evidence type="ECO:0000313" key="3">
    <source>
        <dbReference type="EMBL" id="KAK7105151.1"/>
    </source>
</evidence>
<evidence type="ECO:0000313" key="4">
    <source>
        <dbReference type="Proteomes" id="UP001374579"/>
    </source>
</evidence>
<accession>A0AAN9GED5</accession>
<keyword evidence="2" id="KW-0812">Transmembrane</keyword>
<sequence>MGVLSDGDKFHTTVKLHPEDCAKTSTSVPSGFPNTNSSGLAPTPVTVASDLTSSLDVTTFGDGENYTSFALAPARVLPDQRLVVMLGSIGCGLLFLVGLSIVFNAVMRKRRVGGRSGKLPPPPAPHSVRRAAGDSVMICDQPPPLPDRPTFVSAHVSDYADYAEIPCETDPSLSNKVLTTLDSSPVSDSSMSDDCLHHIACPSSDSSMSEDYLHPVASASKSVEPATAT</sequence>
<keyword evidence="4" id="KW-1185">Reference proteome</keyword>
<gene>
    <name evidence="3" type="ORF">V1264_016566</name>
</gene>
<dbReference type="Proteomes" id="UP001374579">
    <property type="component" value="Unassembled WGS sequence"/>
</dbReference>
<organism evidence="3 4">
    <name type="scientific">Littorina saxatilis</name>
    <dbReference type="NCBI Taxonomy" id="31220"/>
    <lineage>
        <taxon>Eukaryota</taxon>
        <taxon>Metazoa</taxon>
        <taxon>Spiralia</taxon>
        <taxon>Lophotrochozoa</taxon>
        <taxon>Mollusca</taxon>
        <taxon>Gastropoda</taxon>
        <taxon>Caenogastropoda</taxon>
        <taxon>Littorinimorpha</taxon>
        <taxon>Littorinoidea</taxon>
        <taxon>Littorinidae</taxon>
        <taxon>Littorina</taxon>
    </lineage>
</organism>
<proteinExistence type="predicted"/>
<evidence type="ECO:0000256" key="2">
    <source>
        <dbReference type="SAM" id="Phobius"/>
    </source>
</evidence>
<keyword evidence="2" id="KW-1133">Transmembrane helix</keyword>
<feature type="region of interest" description="Disordered" evidence="1">
    <location>
        <begin position="204"/>
        <end position="229"/>
    </location>
</feature>
<dbReference type="EMBL" id="JBAMIC010000007">
    <property type="protein sequence ID" value="KAK7105151.1"/>
    <property type="molecule type" value="Genomic_DNA"/>
</dbReference>
<feature type="transmembrane region" description="Helical" evidence="2">
    <location>
        <begin position="82"/>
        <end position="106"/>
    </location>
</feature>
<evidence type="ECO:0000256" key="1">
    <source>
        <dbReference type="SAM" id="MobiDB-lite"/>
    </source>
</evidence>
<name>A0AAN9GED5_9CAEN</name>